<dbReference type="InterPro" id="IPR001128">
    <property type="entry name" value="Cyt_P450"/>
</dbReference>
<keyword evidence="7 9" id="KW-0408">Iron</keyword>
<evidence type="ECO:0000256" key="3">
    <source>
        <dbReference type="ARBA" id="ARBA00010617"/>
    </source>
</evidence>
<dbReference type="PRINTS" id="PR00463">
    <property type="entry name" value="EP450I"/>
</dbReference>
<keyword evidence="4 9" id="KW-0349">Heme</keyword>
<evidence type="ECO:0000256" key="7">
    <source>
        <dbReference type="ARBA" id="ARBA00023004"/>
    </source>
</evidence>
<evidence type="ECO:0000256" key="2">
    <source>
        <dbReference type="ARBA" id="ARBA00005179"/>
    </source>
</evidence>
<dbReference type="EMBL" id="MG721507">
    <property type="protein sequence ID" value="AVZ23847.1"/>
    <property type="molecule type" value="mRNA"/>
</dbReference>
<dbReference type="Pfam" id="PF00067">
    <property type="entry name" value="p450"/>
    <property type="match status" value="1"/>
</dbReference>
<dbReference type="InterPro" id="IPR017972">
    <property type="entry name" value="Cyt_P450_CS"/>
</dbReference>
<comment type="cofactor">
    <cofactor evidence="1 9">
        <name>heme</name>
        <dbReference type="ChEBI" id="CHEBI:30413"/>
    </cofactor>
</comment>
<dbReference type="PROSITE" id="PS00086">
    <property type="entry name" value="CYTOCHROME_P450"/>
    <property type="match status" value="1"/>
</dbReference>
<evidence type="ECO:0000256" key="5">
    <source>
        <dbReference type="ARBA" id="ARBA00022723"/>
    </source>
</evidence>
<evidence type="ECO:0000256" key="6">
    <source>
        <dbReference type="ARBA" id="ARBA00023002"/>
    </source>
</evidence>
<dbReference type="GO" id="GO:0016705">
    <property type="term" value="F:oxidoreductase activity, acting on paired donors, with incorporation or reduction of molecular oxygen"/>
    <property type="evidence" value="ECO:0007669"/>
    <property type="project" value="InterPro"/>
</dbReference>
<comment type="pathway">
    <text evidence="2">Secondary metabolite biosynthesis.</text>
</comment>
<sequence>MAAIPAAIASVIVCTVSVLVYKWQYGKQNPPLPPSPQGDSIIGHIRRMPTEYEEVAYKAWGDELGSSIVSVKLLGQPIVVLNTVEDANELLVKRALYYSNRFQIPMLASPRLTNWGKASALLNYGDRWKGQRKVMHEVLQKKALKIMWPAIVKQTRSLVLRISDTRGLQSEIARAVGAVILQSAYGYEATEAGDPMIRIARAGMQGFSDASMPADFLVNIFPWLQHAPSWLPGAGWKRQAIAWSKARESLINIPFGWTKQQMVNGTALPSALGSLLAKLANDESIIDQEEEEDRIKWAMGSLYAGAIETTTSTILIFILAMIHNPDIQLKAQQELDTIVGNQRLPEMQDQVGLPYIGRVVKEVFRWRPVAPLGVPHVCAKDDVYRGYFIPKEAVVMGNIWGMCSDPGKYPNPEKFDPDRFKSPTTPDPPTFGFGRRICPGQEFADALLFLTVATTLSIFNIRPAKDSQGNDIMPETKLTGNSLVRFPFPFQCTMELRCEAKRSLLLQG</sequence>
<dbReference type="PANTHER" id="PTHR46300">
    <property type="entry name" value="P450, PUTATIVE (EUROFUNG)-RELATED-RELATED"/>
    <property type="match status" value="1"/>
</dbReference>
<evidence type="ECO:0000256" key="9">
    <source>
        <dbReference type="PIRSR" id="PIRSR602401-1"/>
    </source>
</evidence>
<dbReference type="InterPro" id="IPR002401">
    <property type="entry name" value="Cyt_P450_E_grp-I"/>
</dbReference>
<evidence type="ECO:0000256" key="10">
    <source>
        <dbReference type="RuleBase" id="RU000461"/>
    </source>
</evidence>
<dbReference type="GO" id="GO:0004497">
    <property type="term" value="F:monooxygenase activity"/>
    <property type="evidence" value="ECO:0007669"/>
    <property type="project" value="UniProtKB-KW"/>
</dbReference>
<dbReference type="PRINTS" id="PR00385">
    <property type="entry name" value="P450"/>
</dbReference>
<organism evidence="11">
    <name type="scientific">Thanatephorus cucumeris</name>
    <name type="common">Black scurf of potato</name>
    <name type="synonym">Rhizoctonia solani</name>
    <dbReference type="NCBI Taxonomy" id="107832"/>
    <lineage>
        <taxon>Eukaryota</taxon>
        <taxon>Fungi</taxon>
        <taxon>Dikarya</taxon>
        <taxon>Basidiomycota</taxon>
        <taxon>Agaricomycotina</taxon>
        <taxon>Agaricomycetes</taxon>
        <taxon>Cantharellales</taxon>
        <taxon>Ceratobasidiaceae</taxon>
        <taxon>Thanatephorus</taxon>
    </lineage>
</organism>
<proteinExistence type="evidence at transcript level"/>
<dbReference type="GO" id="GO:0020037">
    <property type="term" value="F:heme binding"/>
    <property type="evidence" value="ECO:0007669"/>
    <property type="project" value="InterPro"/>
</dbReference>
<evidence type="ECO:0000313" key="11">
    <source>
        <dbReference type="EMBL" id="AVZ23847.1"/>
    </source>
</evidence>
<accession>A0A2R8G636</accession>
<dbReference type="CDD" id="cd11065">
    <property type="entry name" value="CYP64-like"/>
    <property type="match status" value="1"/>
</dbReference>
<dbReference type="InterPro" id="IPR050364">
    <property type="entry name" value="Cytochrome_P450_fung"/>
</dbReference>
<keyword evidence="5 9" id="KW-0479">Metal-binding</keyword>
<keyword evidence="6 10" id="KW-0560">Oxidoreductase</keyword>
<evidence type="ECO:0000256" key="8">
    <source>
        <dbReference type="ARBA" id="ARBA00023033"/>
    </source>
</evidence>
<dbReference type="Gene3D" id="1.10.630.10">
    <property type="entry name" value="Cytochrome P450"/>
    <property type="match status" value="1"/>
</dbReference>
<reference evidence="11" key="1">
    <citation type="submission" date="2017-12" db="EMBL/GenBank/DDBJ databases">
        <title>Cytochrome P450 family protein genes from Thanatephorus cucumeris (Frank) Donk.</title>
        <authorList>
            <person name="Lu W."/>
            <person name="Chen X."/>
            <person name="Wang Y."/>
            <person name="Feng J."/>
            <person name="Wu Q."/>
            <person name="Zhu D."/>
        </authorList>
    </citation>
    <scope>NUCLEOTIDE SEQUENCE</scope>
</reference>
<protein>
    <submittedName>
        <fullName evidence="11">Cytochrome P450</fullName>
    </submittedName>
</protein>
<dbReference type="SUPFAM" id="SSF48264">
    <property type="entry name" value="Cytochrome P450"/>
    <property type="match status" value="1"/>
</dbReference>
<evidence type="ECO:0000256" key="1">
    <source>
        <dbReference type="ARBA" id="ARBA00001971"/>
    </source>
</evidence>
<dbReference type="GO" id="GO:0005506">
    <property type="term" value="F:iron ion binding"/>
    <property type="evidence" value="ECO:0007669"/>
    <property type="project" value="InterPro"/>
</dbReference>
<dbReference type="InterPro" id="IPR036396">
    <property type="entry name" value="Cyt_P450_sf"/>
</dbReference>
<comment type="similarity">
    <text evidence="3 10">Belongs to the cytochrome P450 family.</text>
</comment>
<name>A0A2R8G636_THACU</name>
<dbReference type="AlphaFoldDB" id="A0A2R8G636"/>
<evidence type="ECO:0000256" key="4">
    <source>
        <dbReference type="ARBA" id="ARBA00022617"/>
    </source>
</evidence>
<feature type="binding site" description="axial binding residue" evidence="9">
    <location>
        <position position="438"/>
    </location>
    <ligand>
        <name>heme</name>
        <dbReference type="ChEBI" id="CHEBI:30413"/>
    </ligand>
    <ligandPart>
        <name>Fe</name>
        <dbReference type="ChEBI" id="CHEBI:18248"/>
    </ligandPart>
</feature>
<keyword evidence="8 10" id="KW-0503">Monooxygenase</keyword>
<dbReference type="PANTHER" id="PTHR46300:SF7">
    <property type="entry name" value="P450, PUTATIVE (EUROFUNG)-RELATED"/>
    <property type="match status" value="1"/>
</dbReference>